<keyword evidence="3" id="KW-1185">Reference proteome</keyword>
<accession>B9XCI4</accession>
<name>B9XCI4_PEDPL</name>
<proteinExistence type="predicted"/>
<keyword evidence="1" id="KW-1133">Transmembrane helix</keyword>
<evidence type="ECO:0000313" key="2">
    <source>
        <dbReference type="EMBL" id="EEF62652.1"/>
    </source>
</evidence>
<protein>
    <recommendedName>
        <fullName evidence="4">PepSY-associated TM helix domain protein</fullName>
    </recommendedName>
</protein>
<organism evidence="2 3">
    <name type="scientific">Pedosphaera parvula (strain Ellin514)</name>
    <dbReference type="NCBI Taxonomy" id="320771"/>
    <lineage>
        <taxon>Bacteria</taxon>
        <taxon>Pseudomonadati</taxon>
        <taxon>Verrucomicrobiota</taxon>
        <taxon>Pedosphaerae</taxon>
        <taxon>Pedosphaerales</taxon>
        <taxon>Pedosphaeraceae</taxon>
        <taxon>Pedosphaera</taxon>
    </lineage>
</organism>
<evidence type="ECO:0000256" key="1">
    <source>
        <dbReference type="SAM" id="Phobius"/>
    </source>
</evidence>
<dbReference type="AlphaFoldDB" id="B9XCI4"/>
<reference evidence="2 3" key="1">
    <citation type="journal article" date="2011" name="J. Bacteriol.">
        <title>Genome sequence of 'Pedosphaera parvula' Ellin514, an aerobic Verrucomicrobial isolate from pasture soil.</title>
        <authorList>
            <person name="Kant R."/>
            <person name="van Passel M.W."/>
            <person name="Sangwan P."/>
            <person name="Palva A."/>
            <person name="Lucas S."/>
            <person name="Copeland A."/>
            <person name="Lapidus A."/>
            <person name="Glavina Del Rio T."/>
            <person name="Dalin E."/>
            <person name="Tice H."/>
            <person name="Bruce D."/>
            <person name="Goodwin L."/>
            <person name="Pitluck S."/>
            <person name="Chertkov O."/>
            <person name="Larimer F.W."/>
            <person name="Land M.L."/>
            <person name="Hauser L."/>
            <person name="Brettin T.S."/>
            <person name="Detter J.C."/>
            <person name="Han S."/>
            <person name="de Vos W.M."/>
            <person name="Janssen P.H."/>
            <person name="Smidt H."/>
        </authorList>
    </citation>
    <scope>NUCLEOTIDE SEQUENCE [LARGE SCALE GENOMIC DNA]</scope>
    <source>
        <strain evidence="2 3">Ellin514</strain>
    </source>
</reference>
<sequence length="126" mass="14318">MRTLRRVHTYLGVFFAPLLLFFVLTGWYQTVNHDRLKSPAEAETLLQKLRTVHVDQIYPSEHEVKRPSSRTSFQVLVVTMAIALVVTVLLGIVLAFRSIRNPWPVCAALVLGLLVPVLLLWLGHPH</sequence>
<feature type="transmembrane region" description="Helical" evidence="1">
    <location>
        <begin position="73"/>
        <end position="96"/>
    </location>
</feature>
<keyword evidence="1" id="KW-0812">Transmembrane</keyword>
<keyword evidence="1" id="KW-0472">Membrane</keyword>
<dbReference type="EMBL" id="ABOX02000004">
    <property type="protein sequence ID" value="EEF62652.1"/>
    <property type="molecule type" value="Genomic_DNA"/>
</dbReference>
<dbReference type="Proteomes" id="UP000003688">
    <property type="component" value="Unassembled WGS sequence"/>
</dbReference>
<evidence type="ECO:0000313" key="3">
    <source>
        <dbReference type="Proteomes" id="UP000003688"/>
    </source>
</evidence>
<gene>
    <name evidence="2" type="ORF">Cflav_PD5287</name>
</gene>
<comment type="caution">
    <text evidence="2">The sequence shown here is derived from an EMBL/GenBank/DDBJ whole genome shotgun (WGS) entry which is preliminary data.</text>
</comment>
<evidence type="ECO:0008006" key="4">
    <source>
        <dbReference type="Google" id="ProtNLM"/>
    </source>
</evidence>
<dbReference type="RefSeq" id="WP_007413532.1">
    <property type="nucleotide sequence ID" value="NZ_ABOX02000004.1"/>
</dbReference>
<dbReference type="Gene3D" id="1.20.950.20">
    <property type="entry name" value="Transmembrane di-heme cytochromes, Chain C"/>
    <property type="match status" value="1"/>
</dbReference>
<feature type="transmembrane region" description="Helical" evidence="1">
    <location>
        <begin position="103"/>
        <end position="123"/>
    </location>
</feature>
<feature type="transmembrane region" description="Helical" evidence="1">
    <location>
        <begin position="7"/>
        <end position="28"/>
    </location>
</feature>
<dbReference type="STRING" id="320771.Cflav_PD5287"/>